<feature type="coiled-coil region" evidence="1">
    <location>
        <begin position="777"/>
        <end position="880"/>
    </location>
</feature>
<feature type="coiled-coil region" evidence="1">
    <location>
        <begin position="364"/>
        <end position="405"/>
    </location>
</feature>
<accession>A0A6C2U8Z1</accession>
<proteinExistence type="predicted"/>
<evidence type="ECO:0000313" key="3">
    <source>
        <dbReference type="EMBL" id="VGO15971.1"/>
    </source>
</evidence>
<evidence type="ECO:0000259" key="2">
    <source>
        <dbReference type="Pfam" id="PF13476"/>
    </source>
</evidence>
<dbReference type="GO" id="GO:0016887">
    <property type="term" value="F:ATP hydrolysis activity"/>
    <property type="evidence" value="ECO:0007669"/>
    <property type="project" value="InterPro"/>
</dbReference>
<dbReference type="EMBL" id="CAAHFG010000003">
    <property type="protein sequence ID" value="VGO15971.1"/>
    <property type="molecule type" value="Genomic_DNA"/>
</dbReference>
<evidence type="ECO:0000256" key="1">
    <source>
        <dbReference type="SAM" id="Coils"/>
    </source>
</evidence>
<feature type="coiled-coil region" evidence="1">
    <location>
        <begin position="552"/>
        <end position="579"/>
    </location>
</feature>
<feature type="domain" description="Rad50/SbcC-type AAA" evidence="2">
    <location>
        <begin position="6"/>
        <end position="237"/>
    </location>
</feature>
<protein>
    <submittedName>
        <fullName evidence="3">Nuclease SbcCD subunit C</fullName>
    </submittedName>
</protein>
<keyword evidence="1" id="KW-0175">Coiled coil</keyword>
<dbReference type="AlphaFoldDB" id="A0A6C2U8Z1"/>
<dbReference type="InterPro" id="IPR038729">
    <property type="entry name" value="Rad50/SbcC_AAA"/>
</dbReference>
<name>A0A6C2U8Z1_PONDE</name>
<feature type="coiled-coil region" evidence="1">
    <location>
        <begin position="251"/>
        <end position="325"/>
    </location>
</feature>
<keyword evidence="4" id="KW-1185">Reference proteome</keyword>
<dbReference type="Proteomes" id="UP000366872">
    <property type="component" value="Unassembled WGS sequence"/>
</dbReference>
<dbReference type="PANTHER" id="PTHR32114">
    <property type="entry name" value="ABC TRANSPORTER ABCH.3"/>
    <property type="match status" value="1"/>
</dbReference>
<organism evidence="3 4">
    <name type="scientific">Pontiella desulfatans</name>
    <dbReference type="NCBI Taxonomy" id="2750659"/>
    <lineage>
        <taxon>Bacteria</taxon>
        <taxon>Pseudomonadati</taxon>
        <taxon>Kiritimatiellota</taxon>
        <taxon>Kiritimatiellia</taxon>
        <taxon>Kiritimatiellales</taxon>
        <taxon>Pontiellaceae</taxon>
        <taxon>Pontiella</taxon>
    </lineage>
</organism>
<dbReference type="GO" id="GO:0006302">
    <property type="term" value="P:double-strand break repair"/>
    <property type="evidence" value="ECO:0007669"/>
    <property type="project" value="InterPro"/>
</dbReference>
<dbReference type="SUPFAM" id="SSF52540">
    <property type="entry name" value="P-loop containing nucleoside triphosphate hydrolases"/>
    <property type="match status" value="1"/>
</dbReference>
<dbReference type="Pfam" id="PF13558">
    <property type="entry name" value="SbcC_Walker_B"/>
    <property type="match status" value="1"/>
</dbReference>
<dbReference type="Pfam" id="PF13476">
    <property type="entry name" value="AAA_23"/>
    <property type="match status" value="1"/>
</dbReference>
<dbReference type="Gene3D" id="3.40.50.300">
    <property type="entry name" value="P-loop containing nucleotide triphosphate hydrolases"/>
    <property type="match status" value="2"/>
</dbReference>
<sequence length="1169" mass="129412">MKILELRFKNLNSLYGEWCVDFSDPAFVADGLFAITGATGSGKSTLLDALCLALYGQTPRIKNISKSENEVMSRQTGECFAEVHFETAKGTYRTHWHQQRARKKPDGALQAPRREIADHRGTILATKLREVQETIDDVVGMGFDRFTRSILLAQGSFDSFLKADADDRSPILEQITGTGIYTEISKLVHQRNSAENQTLNELKAGLGGIQLLGADELEQLAFDLEQGEEKHRAESEKRDAAKAALDGLKRIETLTHELETNRAEQEALRGEHATFKPDAERLATAKRAQPLAVAHAKLVNVRNELRKTEAELQTATAALPNLEEQQSNAMAAYETAGKRLEEKEAAQQQQAPLLKQARAFDTQISERSTTLNKEQDELKKLQGELNSLQNKQAGNQTQLEKLQAQQVDAETYQSEQVQDAELVGQLAAILQSLEQLKKLTTAQRDAQQAAKQAASVAEKAAKTATEESGKLAITQKTFTETEGLLETIRNELAPLLDGTDWHARLEELRQRIKIEQRIQDAREAIAIKTAAAEEAGKELILKRSEQEGLQREQALVSENLQLQQKIESLETERASLADGEPCPLCGALEHPYATGLPARESSSLEKINAALSSLGNRINALTEQQSGANAERKALQTALTKDEAELGSLAPGNAEEVEQVAARIGQLAELERREKETKAALDDARDSLSHQRMAQQSARQSATAAMEKAETVEIQRIETATALKEAQNQLQQKVEPFGIPLSPETASQLTARHDQWIEADKQTTELKQTISTLHATLAGQVEQIEQHEARIQKQTEQLEASRAAIEKRKTDRTTLFGDRDPDAVEQEAQTALDAARKETDAAKNQLNERKQALSLARQNFQSLEKRIQETQQQLDEAEPSFAAAMAAAGFESEAAWLSSRLEDAEQSKLEARAAELKHRHTRLAALEAEKSRQLQAERAQKHAETSPEEYEALVDSCNEHLQRIGTFKSRIEQNRQAAELHRNKLGELEKQQIECNRWNLLHDLIGSADGKKFRNFAQGLTFELMVSHANQQLSKMSDRYLLVRDKRQPLDLNVIDNYQAGEERPVKNLSGGESFIVSLSLALGLSRMASKTIRVDSLFLDEGFGTLDEDALETALEALAELKQDGKLIGVISHVGALKERIGTQINVETTSGGRSRLAGTGISTTIAK</sequence>
<dbReference type="RefSeq" id="WP_136081533.1">
    <property type="nucleotide sequence ID" value="NZ_CAAHFG010000003.1"/>
</dbReference>
<reference evidence="3 4" key="1">
    <citation type="submission" date="2019-04" db="EMBL/GenBank/DDBJ databases">
        <authorList>
            <person name="Van Vliet M D."/>
        </authorList>
    </citation>
    <scope>NUCLEOTIDE SEQUENCE [LARGE SCALE GENOMIC DNA]</scope>
    <source>
        <strain evidence="3 4">F1</strain>
    </source>
</reference>
<dbReference type="PANTHER" id="PTHR32114:SF2">
    <property type="entry name" value="ABC TRANSPORTER ABCH.3"/>
    <property type="match status" value="1"/>
</dbReference>
<gene>
    <name evidence="3" type="primary">sbcC</name>
    <name evidence="3" type="ORF">PDESU_04560</name>
</gene>
<dbReference type="InterPro" id="IPR027417">
    <property type="entry name" value="P-loop_NTPase"/>
</dbReference>
<evidence type="ECO:0000313" key="4">
    <source>
        <dbReference type="Proteomes" id="UP000366872"/>
    </source>
</evidence>